<evidence type="ECO:0000256" key="10">
    <source>
        <dbReference type="ARBA" id="ARBA00022982"/>
    </source>
</evidence>
<evidence type="ECO:0000256" key="15">
    <source>
        <dbReference type="ARBA" id="ARBA00023284"/>
    </source>
</evidence>
<keyword evidence="5" id="KW-0813">Transport</keyword>
<evidence type="ECO:0000313" key="20">
    <source>
        <dbReference type="Proteomes" id="UP000242875"/>
    </source>
</evidence>
<feature type="binding site" evidence="17">
    <location>
        <position position="140"/>
    </location>
    <ligand>
        <name>FAD</name>
        <dbReference type="ChEBI" id="CHEBI:57692"/>
    </ligand>
</feature>
<evidence type="ECO:0000256" key="17">
    <source>
        <dbReference type="PIRSR" id="PIRSR017205-2"/>
    </source>
</evidence>
<keyword evidence="15" id="KW-0676">Redox-active center</keyword>
<evidence type="ECO:0000256" key="7">
    <source>
        <dbReference type="ARBA" id="ARBA00022729"/>
    </source>
</evidence>
<evidence type="ECO:0000256" key="12">
    <source>
        <dbReference type="ARBA" id="ARBA00023136"/>
    </source>
</evidence>
<dbReference type="InterPro" id="IPR037192">
    <property type="entry name" value="ERO1-like_sf"/>
</dbReference>
<keyword evidence="11" id="KW-0560">Oxidoreductase</keyword>
<feature type="binding site" evidence="17">
    <location>
        <position position="142"/>
    </location>
    <ligand>
        <name>FAD</name>
        <dbReference type="ChEBI" id="CHEBI:57692"/>
    </ligand>
</feature>
<dbReference type="GO" id="GO:0034975">
    <property type="term" value="P:protein folding in endoplasmic reticulum"/>
    <property type="evidence" value="ECO:0007669"/>
    <property type="project" value="InterPro"/>
</dbReference>
<dbReference type="GO" id="GO:0015035">
    <property type="term" value="F:protein-disulfide reductase activity"/>
    <property type="evidence" value="ECO:0007669"/>
    <property type="project" value="InterPro"/>
</dbReference>
<comment type="caution">
    <text evidence="19">The sequence shown here is derived from an EMBL/GenBank/DDBJ whole genome shotgun (WGS) entry which is preliminary data.</text>
</comment>
<evidence type="ECO:0000256" key="4">
    <source>
        <dbReference type="ARBA" id="ARBA00011802"/>
    </source>
</evidence>
<dbReference type="GO" id="GO:0016972">
    <property type="term" value="F:thiol oxidase activity"/>
    <property type="evidence" value="ECO:0007669"/>
    <property type="project" value="InterPro"/>
</dbReference>
<evidence type="ECO:0000256" key="16">
    <source>
        <dbReference type="PIRSR" id="PIRSR017205-1"/>
    </source>
</evidence>
<name>A0A261Y5M2_9FUNG</name>
<dbReference type="OrthoDB" id="269384at2759"/>
<evidence type="ECO:0008006" key="21">
    <source>
        <dbReference type="Google" id="ProtNLM"/>
    </source>
</evidence>
<feature type="binding site" evidence="17">
    <location>
        <position position="153"/>
    </location>
    <ligand>
        <name>FAD</name>
        <dbReference type="ChEBI" id="CHEBI:57692"/>
    </ligand>
</feature>
<dbReference type="Pfam" id="PF04137">
    <property type="entry name" value="ERO1"/>
    <property type="match status" value="1"/>
</dbReference>
<feature type="binding site" evidence="17">
    <location>
        <position position="276"/>
    </location>
    <ligand>
        <name>FAD</name>
        <dbReference type="ChEBI" id="CHEBI:57692"/>
    </ligand>
</feature>
<keyword evidence="10" id="KW-0249">Electron transport</keyword>
<reference evidence="19 20" key="1">
    <citation type="journal article" date="2017" name="Mycologia">
        <title>Bifiguratus adelaidae, gen. et sp. nov., a new member of Mucoromycotina in endophytic and soil-dwelling habitats.</title>
        <authorList>
            <person name="Torres-Cruz T.J."/>
            <person name="Billingsley Tobias T.L."/>
            <person name="Almatruk M."/>
            <person name="Hesse C."/>
            <person name="Kuske C.R."/>
            <person name="Desiro A."/>
            <person name="Benucci G.M."/>
            <person name="Bonito G."/>
            <person name="Stajich J.E."/>
            <person name="Dunlap C."/>
            <person name="Arnold A.E."/>
            <person name="Porras-Alfaro A."/>
        </authorList>
    </citation>
    <scope>NUCLEOTIDE SEQUENCE [LARGE SCALE GENOMIC DNA]</scope>
    <source>
        <strain evidence="19 20">AZ0501</strain>
    </source>
</reference>
<dbReference type="AlphaFoldDB" id="A0A261Y5M2"/>
<accession>A0A261Y5M2</accession>
<evidence type="ECO:0000256" key="9">
    <source>
        <dbReference type="ARBA" id="ARBA00022827"/>
    </source>
</evidence>
<keyword evidence="12" id="KW-0472">Membrane</keyword>
<protein>
    <recommendedName>
        <fullName evidence="21">Endoplasmic oxidoreductin-1</fullName>
    </recommendedName>
</protein>
<organism evidence="19 20">
    <name type="scientific">Bifiguratus adelaidae</name>
    <dbReference type="NCBI Taxonomy" id="1938954"/>
    <lineage>
        <taxon>Eukaryota</taxon>
        <taxon>Fungi</taxon>
        <taxon>Fungi incertae sedis</taxon>
        <taxon>Mucoromycota</taxon>
        <taxon>Mucoromycotina</taxon>
        <taxon>Endogonomycetes</taxon>
        <taxon>Endogonales</taxon>
        <taxon>Endogonales incertae sedis</taxon>
        <taxon>Bifiguratus</taxon>
    </lineage>
</organism>
<dbReference type="PANTHER" id="PTHR12613:SF0">
    <property type="entry name" value="ERO1-LIKE PROTEIN"/>
    <property type="match status" value="1"/>
</dbReference>
<evidence type="ECO:0000256" key="18">
    <source>
        <dbReference type="PIRSR" id="PIRSR017205-3"/>
    </source>
</evidence>
<feature type="binding site" evidence="17">
    <location>
        <position position="305"/>
    </location>
    <ligand>
        <name>FAD</name>
        <dbReference type="ChEBI" id="CHEBI:57692"/>
    </ligand>
</feature>
<gene>
    <name evidence="19" type="ORF">BZG36_01194</name>
</gene>
<feature type="disulfide bond" description="Redox-active" evidence="18">
    <location>
        <begin position="402"/>
        <end position="405"/>
    </location>
</feature>
<keyword evidence="7" id="KW-0732">Signal</keyword>
<feature type="disulfide bond" evidence="18">
    <location>
        <begin position="109"/>
        <end position="117"/>
    </location>
</feature>
<dbReference type="PIRSF" id="PIRSF017205">
    <property type="entry name" value="ERO1"/>
    <property type="match status" value="1"/>
</dbReference>
<comment type="subcellular location">
    <subcellularLocation>
        <location evidence="2">Endoplasmic reticulum membrane</location>
        <topology evidence="2">Peripheral membrane protein</topology>
        <orientation evidence="2">Lumenal side</orientation>
    </subcellularLocation>
</comment>
<feature type="active site" description="Nucleophile" evidence="16">
    <location>
        <position position="402"/>
    </location>
</feature>
<keyword evidence="8" id="KW-0256">Endoplasmic reticulum</keyword>
<keyword evidence="20" id="KW-1185">Reference proteome</keyword>
<dbReference type="PANTHER" id="PTHR12613">
    <property type="entry name" value="ERO1-RELATED"/>
    <property type="match status" value="1"/>
</dbReference>
<comment type="subunit">
    <text evidence="4">May function both as a monomer and a homodimer.</text>
</comment>
<proteinExistence type="inferred from homology"/>
<comment type="cofactor">
    <cofactor evidence="1 17">
        <name>FAD</name>
        <dbReference type="ChEBI" id="CHEBI:57692"/>
    </cofactor>
</comment>
<comment type="similarity">
    <text evidence="3">Belongs to the EROs family.</text>
</comment>
<feature type="disulfide bond" description="Redox-active" evidence="18">
    <location>
        <begin position="68"/>
        <end position="73"/>
    </location>
</feature>
<feature type="binding site" evidence="17">
    <location>
        <position position="273"/>
    </location>
    <ligand>
        <name>FAD</name>
        <dbReference type="ChEBI" id="CHEBI:57692"/>
    </ligand>
</feature>
<evidence type="ECO:0000256" key="8">
    <source>
        <dbReference type="ARBA" id="ARBA00022824"/>
    </source>
</evidence>
<dbReference type="GO" id="GO:0071949">
    <property type="term" value="F:FAD binding"/>
    <property type="evidence" value="ECO:0007669"/>
    <property type="project" value="InterPro"/>
</dbReference>
<dbReference type="EMBL" id="MVBO01000008">
    <property type="protein sequence ID" value="OZJ05916.1"/>
    <property type="molecule type" value="Genomic_DNA"/>
</dbReference>
<keyword evidence="9 17" id="KW-0274">FAD</keyword>
<evidence type="ECO:0000256" key="5">
    <source>
        <dbReference type="ARBA" id="ARBA00022448"/>
    </source>
</evidence>
<evidence type="ECO:0000256" key="11">
    <source>
        <dbReference type="ARBA" id="ARBA00023002"/>
    </source>
</evidence>
<sequence length="546" mass="62353">MEDVLELKDQDYCKAIIPGLYDLVRLTFEEANARLFPQVQQLMQTDFFKYYRTKLWKNCPFWQENGLCMNRACAVEVADESDLPVEWRTESLSAIDLTPAGPLQPFKQCDFKESDYCINDQLGHSDIDTVTVDLLRNPERFTGYAGPSSGRVWKSIYEENCFNIVAKMTAGCAACNNIAGLSEDTRGQCYDAKAKITHHDREKDAGRHKLEDEFANVAAGIDDDAQDTTQHFVKAPKSSELDGVLRNLAEDEDGQDSEEETCLEKRVYYRLISGLHSSISIHICDEYFDRTKGVWYSNLDCFITRIGSHPERLQNVYFNYVVLLRAIAKVSPFLEGYRFNTGQPKVDAKVKAKVHELIDMTKQYPTTFDETRLFHGPNASRVKQEFKDHFRNVSRIMDCVGCEKCRLWGKVQTNGLAVALKILFEYETIRAAPKTLLERNEIVALFNTFNRFSESLNGIARFRDMYQQQNRNTLPPLTPPLLQSIHLADRLTFSAFSSRVSNFSKQRLGIVDRRMGGLLSRGLDSAVTQLRRSHVPIPAILQGWGH</sequence>
<evidence type="ECO:0000256" key="14">
    <source>
        <dbReference type="ARBA" id="ARBA00023180"/>
    </source>
</evidence>
<evidence type="ECO:0000256" key="3">
    <source>
        <dbReference type="ARBA" id="ARBA00008277"/>
    </source>
</evidence>
<dbReference type="GO" id="GO:0005789">
    <property type="term" value="C:endoplasmic reticulum membrane"/>
    <property type="evidence" value="ECO:0007669"/>
    <property type="project" value="UniProtKB-SubCell"/>
</dbReference>
<keyword evidence="14" id="KW-0325">Glycoprotein</keyword>
<dbReference type="Proteomes" id="UP000242875">
    <property type="component" value="Unassembled WGS sequence"/>
</dbReference>
<evidence type="ECO:0000256" key="1">
    <source>
        <dbReference type="ARBA" id="ARBA00001974"/>
    </source>
</evidence>
<evidence type="ECO:0000256" key="6">
    <source>
        <dbReference type="ARBA" id="ARBA00022630"/>
    </source>
</evidence>
<evidence type="ECO:0000256" key="2">
    <source>
        <dbReference type="ARBA" id="ARBA00004367"/>
    </source>
</evidence>
<dbReference type="SUPFAM" id="SSF110019">
    <property type="entry name" value="ERO1-like"/>
    <property type="match status" value="1"/>
</dbReference>
<dbReference type="InterPro" id="IPR007266">
    <property type="entry name" value="Ero1"/>
</dbReference>
<feature type="active site" evidence="16">
    <location>
        <position position="405"/>
    </location>
</feature>
<keyword evidence="6" id="KW-0285">Flavoprotein</keyword>
<evidence type="ECO:0000256" key="13">
    <source>
        <dbReference type="ARBA" id="ARBA00023157"/>
    </source>
</evidence>
<evidence type="ECO:0000313" key="19">
    <source>
        <dbReference type="EMBL" id="OZJ05916.1"/>
    </source>
</evidence>
<keyword evidence="13 18" id="KW-1015">Disulfide bond</keyword>